<keyword evidence="2" id="KW-0560">Oxidoreductase</keyword>
<dbReference type="Pfam" id="PF00106">
    <property type="entry name" value="adh_short"/>
    <property type="match status" value="1"/>
</dbReference>
<dbReference type="Proteomes" id="UP000077671">
    <property type="component" value="Unassembled WGS sequence"/>
</dbReference>
<name>A0A8T8TCB6_9BASI</name>
<dbReference type="Gene3D" id="3.40.50.720">
    <property type="entry name" value="NAD(P)-binding Rossmann-like Domain"/>
    <property type="match status" value="1"/>
</dbReference>
<dbReference type="EMBL" id="LWDD02000580">
    <property type="protein sequence ID" value="KAE8258558.1"/>
    <property type="molecule type" value="Genomic_DNA"/>
</dbReference>
<evidence type="ECO:0000313" key="3">
    <source>
        <dbReference type="EMBL" id="KAE8258558.1"/>
    </source>
</evidence>
<dbReference type="InterPro" id="IPR002347">
    <property type="entry name" value="SDR_fam"/>
</dbReference>
<dbReference type="SUPFAM" id="SSF51735">
    <property type="entry name" value="NAD(P)-binding Rossmann-fold domains"/>
    <property type="match status" value="1"/>
</dbReference>
<dbReference type="GO" id="GO:0016491">
    <property type="term" value="F:oxidoreductase activity"/>
    <property type="evidence" value="ECO:0007669"/>
    <property type="project" value="UniProtKB-KW"/>
</dbReference>
<dbReference type="PANTHER" id="PTHR45024">
    <property type="entry name" value="DEHYDROGENASES, SHORT CHAIN"/>
    <property type="match status" value="1"/>
</dbReference>
<comment type="similarity">
    <text evidence="1">Belongs to the short-chain dehydrogenases/reductases (SDR) family.</text>
</comment>
<evidence type="ECO:0000256" key="1">
    <source>
        <dbReference type="ARBA" id="ARBA00006484"/>
    </source>
</evidence>
<dbReference type="PANTHER" id="PTHR45024:SF2">
    <property type="entry name" value="SCP2 DOMAIN-CONTAINING PROTEIN"/>
    <property type="match status" value="1"/>
</dbReference>
<organism evidence="3 4">
    <name type="scientific">Tilletia caries</name>
    <name type="common">wheat bunt fungus</name>
    <dbReference type="NCBI Taxonomy" id="13290"/>
    <lineage>
        <taxon>Eukaryota</taxon>
        <taxon>Fungi</taxon>
        <taxon>Dikarya</taxon>
        <taxon>Basidiomycota</taxon>
        <taxon>Ustilaginomycotina</taxon>
        <taxon>Exobasidiomycetes</taxon>
        <taxon>Tilletiales</taxon>
        <taxon>Tilletiaceae</taxon>
        <taxon>Tilletia</taxon>
    </lineage>
</organism>
<dbReference type="InterPro" id="IPR036291">
    <property type="entry name" value="NAD(P)-bd_dom_sf"/>
</dbReference>
<protein>
    <submittedName>
        <fullName evidence="3">Uncharacterized protein</fullName>
    </submittedName>
</protein>
<dbReference type="InterPro" id="IPR051687">
    <property type="entry name" value="Peroxisomal_Beta-Oxidation"/>
</dbReference>
<evidence type="ECO:0000313" key="4">
    <source>
        <dbReference type="Proteomes" id="UP000077671"/>
    </source>
</evidence>
<reference evidence="3" key="2">
    <citation type="journal article" date="2019" name="IMA Fungus">
        <title>Genome sequencing and comparison of five Tilletia species to identify candidate genes for the detection of regulated species infecting wheat.</title>
        <authorList>
            <person name="Nguyen H.D.T."/>
            <person name="Sultana T."/>
            <person name="Kesanakurti P."/>
            <person name="Hambleton S."/>
        </authorList>
    </citation>
    <scope>NUCLEOTIDE SEQUENCE</scope>
    <source>
        <strain evidence="3">DAOMC 238032</strain>
    </source>
</reference>
<evidence type="ECO:0000256" key="2">
    <source>
        <dbReference type="ARBA" id="ARBA00023002"/>
    </source>
</evidence>
<comment type="caution">
    <text evidence="3">The sequence shown here is derived from an EMBL/GenBank/DDBJ whole genome shotgun (WGS) entry which is preliminary data.</text>
</comment>
<proteinExistence type="inferred from homology"/>
<sequence length="108" mass="11472">MFVSATAVPTATRVLAPSANPYDQPILPLSSNPVPCEDDCSLFKYVAAAAIGSIEDGEKIIQTAVDAFGGLHAIVNNAGILHDKSFASVTDEEWHAVINVHLRGRSLR</sequence>
<gene>
    <name evidence="3" type="ORF">A4X03_0g4342</name>
</gene>
<reference evidence="3" key="1">
    <citation type="submission" date="2016-04" db="EMBL/GenBank/DDBJ databases">
        <authorList>
            <person name="Nguyen H.D."/>
            <person name="Kesanakurti P."/>
            <person name="Cullis J."/>
            <person name="Levesque C.A."/>
            <person name="Hambleton S."/>
        </authorList>
    </citation>
    <scope>NUCLEOTIDE SEQUENCE</scope>
    <source>
        <strain evidence="3">DAOMC 238032</strain>
    </source>
</reference>
<dbReference type="AlphaFoldDB" id="A0A8T8TCB6"/>
<accession>A0A8T8TCB6</accession>